<gene>
    <name evidence="1" type="ORF">CHCC15381_4515</name>
</gene>
<name>A0ABY3FXH7_9BACI</name>
<comment type="caution">
    <text evidence="1">The sequence shown here is derived from an EMBL/GenBank/DDBJ whole genome shotgun (WGS) entry which is preliminary data.</text>
</comment>
<keyword evidence="2" id="KW-1185">Reference proteome</keyword>
<dbReference type="Proteomes" id="UP000429980">
    <property type="component" value="Unassembled WGS sequence"/>
</dbReference>
<protein>
    <submittedName>
        <fullName evidence="1">Uncharacterized protein</fullName>
    </submittedName>
</protein>
<proteinExistence type="predicted"/>
<evidence type="ECO:0000313" key="1">
    <source>
        <dbReference type="EMBL" id="TWL39178.1"/>
    </source>
</evidence>
<dbReference type="EMBL" id="NILF01000035">
    <property type="protein sequence ID" value="TWL39178.1"/>
    <property type="molecule type" value="Genomic_DNA"/>
</dbReference>
<organism evidence="1 2">
    <name type="scientific">Bacillus paralicheniformis</name>
    <dbReference type="NCBI Taxonomy" id="1648923"/>
    <lineage>
        <taxon>Bacteria</taxon>
        <taxon>Bacillati</taxon>
        <taxon>Bacillota</taxon>
        <taxon>Bacilli</taxon>
        <taxon>Bacillales</taxon>
        <taxon>Bacillaceae</taxon>
        <taxon>Bacillus</taxon>
    </lineage>
</organism>
<sequence length="50" mass="5783">MEKGFTISYSRYVLSRWYFMLPVSASFTMNNSYKIGNSSSLFKLIETASK</sequence>
<reference evidence="1 2" key="1">
    <citation type="submission" date="2019-06" db="EMBL/GenBank/DDBJ databases">
        <title>Genome sequence analysis of &gt;100 Bacillus licheniformis strains suggests intrinsic resistance to this species.</title>
        <authorList>
            <person name="Wels M."/>
            <person name="Siezen R.J."/>
            <person name="Johansen E."/>
            <person name="Stuer-Lauridsen B."/>
            <person name="Bjerre K."/>
            <person name="Nielsen B.K.K."/>
        </authorList>
    </citation>
    <scope>NUCLEOTIDE SEQUENCE [LARGE SCALE GENOMIC DNA]</scope>
    <source>
        <strain evidence="1 2">BAC-15381</strain>
    </source>
</reference>
<evidence type="ECO:0000313" key="2">
    <source>
        <dbReference type="Proteomes" id="UP000429980"/>
    </source>
</evidence>
<accession>A0ABY3FXH7</accession>